<dbReference type="Proteomes" id="UP000076420">
    <property type="component" value="Unassembled WGS sequence"/>
</dbReference>
<evidence type="ECO:0000256" key="4">
    <source>
        <dbReference type="ARBA" id="ARBA00022989"/>
    </source>
</evidence>
<dbReference type="AlphaFoldDB" id="A0A2C9K2V5"/>
<comment type="similarity">
    <text evidence="2">Belongs to the RNase K family.</text>
</comment>
<dbReference type="GeneID" id="106079161"/>
<feature type="transmembrane region" description="Helical" evidence="6">
    <location>
        <begin position="12"/>
        <end position="32"/>
    </location>
</feature>
<reference evidence="7" key="1">
    <citation type="submission" date="2020-05" db="UniProtKB">
        <authorList>
            <consortium name="EnsemblMetazoa"/>
        </authorList>
    </citation>
    <scope>IDENTIFICATION</scope>
    <source>
        <strain evidence="7">BB02</strain>
    </source>
</reference>
<dbReference type="Proteomes" id="UP001165740">
    <property type="component" value="Chromosome 10"/>
</dbReference>
<protein>
    <submittedName>
        <fullName evidence="10">Ribonuclease kappa-B-like</fullName>
    </submittedName>
</protein>
<dbReference type="GO" id="GO:0016020">
    <property type="term" value="C:membrane"/>
    <property type="evidence" value="ECO:0007669"/>
    <property type="project" value="UniProtKB-SubCell"/>
</dbReference>
<feature type="transmembrane region" description="Helical" evidence="6">
    <location>
        <begin position="65"/>
        <end position="85"/>
    </location>
</feature>
<dbReference type="VEuPathDB" id="VectorBase:BGLB012200"/>
<evidence type="ECO:0000313" key="9">
    <source>
        <dbReference type="Proteomes" id="UP001165740"/>
    </source>
</evidence>
<keyword evidence="9" id="KW-1185">Reference proteome</keyword>
<sequence length="98" mass="11523">MACLGPKCSLYYMLISIWGIIMLALMGIFFQIRSIALFEDIKVDEKEWAMANFSKSYVQEKYEDNAINCWIAAGIYLVLFAWSFFQYKLNARQNYEMS</sequence>
<organism evidence="7 8">
    <name type="scientific">Biomphalaria glabrata</name>
    <name type="common">Bloodfluke planorb</name>
    <name type="synonym">Freshwater snail</name>
    <dbReference type="NCBI Taxonomy" id="6526"/>
    <lineage>
        <taxon>Eukaryota</taxon>
        <taxon>Metazoa</taxon>
        <taxon>Spiralia</taxon>
        <taxon>Lophotrochozoa</taxon>
        <taxon>Mollusca</taxon>
        <taxon>Gastropoda</taxon>
        <taxon>Heterobranchia</taxon>
        <taxon>Euthyneura</taxon>
        <taxon>Panpulmonata</taxon>
        <taxon>Hygrophila</taxon>
        <taxon>Lymnaeoidea</taxon>
        <taxon>Planorbidae</taxon>
        <taxon>Biomphalaria</taxon>
    </lineage>
</organism>
<dbReference type="STRING" id="6526.A0A2C9K2V5"/>
<evidence type="ECO:0000313" key="8">
    <source>
        <dbReference type="Proteomes" id="UP000076420"/>
    </source>
</evidence>
<keyword evidence="5 6" id="KW-0472">Membrane</keyword>
<dbReference type="InterPro" id="IPR026770">
    <property type="entry name" value="RNase_K"/>
</dbReference>
<dbReference type="RefSeq" id="XP_013095756.1">
    <property type="nucleotide sequence ID" value="XM_013240302.2"/>
</dbReference>
<keyword evidence="4 6" id="KW-1133">Transmembrane helix</keyword>
<dbReference type="EnsemblMetazoa" id="BGLB012200-RB">
    <property type="protein sequence ID" value="BGLB012200-PB"/>
    <property type="gene ID" value="BGLB012200"/>
</dbReference>
<dbReference type="OMA" id="SNNCFIA"/>
<name>A0A2C9K2V5_BIOGL</name>
<reference evidence="10" key="2">
    <citation type="submission" date="2025-04" db="UniProtKB">
        <authorList>
            <consortium name="RefSeq"/>
        </authorList>
    </citation>
    <scope>IDENTIFICATION</scope>
</reference>
<dbReference type="OrthoDB" id="67317at2759"/>
<keyword evidence="3 6" id="KW-0812">Transmembrane</keyword>
<evidence type="ECO:0000313" key="10">
    <source>
        <dbReference type="RefSeq" id="XP_013095756.1"/>
    </source>
</evidence>
<proteinExistence type="inferred from homology"/>
<dbReference type="GO" id="GO:0004521">
    <property type="term" value="F:RNA endonuclease activity"/>
    <property type="evidence" value="ECO:0007669"/>
    <property type="project" value="InterPro"/>
</dbReference>
<gene>
    <name evidence="7" type="primary">106079161</name>
    <name evidence="10" type="synonym">LOC106079161</name>
</gene>
<evidence type="ECO:0000313" key="7">
    <source>
        <dbReference type="EnsemblMetazoa" id="BGLB012200-PB"/>
    </source>
</evidence>
<dbReference type="VEuPathDB" id="VectorBase:BGLAX_029149"/>
<evidence type="ECO:0000256" key="5">
    <source>
        <dbReference type="ARBA" id="ARBA00023136"/>
    </source>
</evidence>
<dbReference type="KEGG" id="bgt:106079161"/>
<evidence type="ECO:0000256" key="3">
    <source>
        <dbReference type="ARBA" id="ARBA00022692"/>
    </source>
</evidence>
<evidence type="ECO:0000256" key="1">
    <source>
        <dbReference type="ARBA" id="ARBA00004141"/>
    </source>
</evidence>
<comment type="subcellular location">
    <subcellularLocation>
        <location evidence="1">Membrane</location>
        <topology evidence="1">Multi-pass membrane protein</topology>
    </subcellularLocation>
</comment>
<accession>A0A2C9K2V5</accession>
<evidence type="ECO:0000256" key="6">
    <source>
        <dbReference type="SAM" id="Phobius"/>
    </source>
</evidence>
<dbReference type="PANTHER" id="PTHR31733">
    <property type="entry name" value="RIBONUCLEASE KAPPA"/>
    <property type="match status" value="1"/>
</dbReference>
<evidence type="ECO:0000256" key="2">
    <source>
        <dbReference type="ARBA" id="ARBA00008458"/>
    </source>
</evidence>